<accession>A0ABQ7AG43</accession>
<evidence type="ECO:0000313" key="1">
    <source>
        <dbReference type="EMBL" id="KAF3496642.1"/>
    </source>
</evidence>
<gene>
    <name evidence="1" type="ORF">DY000_02058350</name>
</gene>
<evidence type="ECO:0000313" key="2">
    <source>
        <dbReference type="Proteomes" id="UP000266723"/>
    </source>
</evidence>
<sequence>MHYNSDSIIHEEIDCEQANEKQLELCVFWSLFLSEGELVEAMDRRDLRKMLIDPGSTDSVVLEVKVWPQAIPDRSFDLVDEAAKAFLWS</sequence>
<name>A0ABQ7AG43_BRACR</name>
<organism evidence="1 2">
    <name type="scientific">Brassica cretica</name>
    <name type="common">Mustard</name>
    <dbReference type="NCBI Taxonomy" id="69181"/>
    <lineage>
        <taxon>Eukaryota</taxon>
        <taxon>Viridiplantae</taxon>
        <taxon>Streptophyta</taxon>
        <taxon>Embryophyta</taxon>
        <taxon>Tracheophyta</taxon>
        <taxon>Spermatophyta</taxon>
        <taxon>Magnoliopsida</taxon>
        <taxon>eudicotyledons</taxon>
        <taxon>Gunneridae</taxon>
        <taxon>Pentapetalae</taxon>
        <taxon>rosids</taxon>
        <taxon>malvids</taxon>
        <taxon>Brassicales</taxon>
        <taxon>Brassicaceae</taxon>
        <taxon>Brassiceae</taxon>
        <taxon>Brassica</taxon>
    </lineage>
</organism>
<protein>
    <submittedName>
        <fullName evidence="1">Uncharacterized protein</fullName>
    </submittedName>
</protein>
<dbReference type="EMBL" id="QGKV02002055">
    <property type="protein sequence ID" value="KAF3496642.1"/>
    <property type="molecule type" value="Genomic_DNA"/>
</dbReference>
<reference evidence="1 2" key="1">
    <citation type="journal article" date="2020" name="BMC Genomics">
        <title>Intraspecific diversification of the crop wild relative Brassica cretica Lam. using demographic model selection.</title>
        <authorList>
            <person name="Kioukis A."/>
            <person name="Michalopoulou V.A."/>
            <person name="Briers L."/>
            <person name="Pirintsos S."/>
            <person name="Studholme D.J."/>
            <person name="Pavlidis P."/>
            <person name="Sarris P.F."/>
        </authorList>
    </citation>
    <scope>NUCLEOTIDE SEQUENCE [LARGE SCALE GENOMIC DNA]</scope>
    <source>
        <strain evidence="2">cv. PFS-1207/04</strain>
    </source>
</reference>
<dbReference type="Proteomes" id="UP000266723">
    <property type="component" value="Unassembled WGS sequence"/>
</dbReference>
<comment type="caution">
    <text evidence="1">The sequence shown here is derived from an EMBL/GenBank/DDBJ whole genome shotgun (WGS) entry which is preliminary data.</text>
</comment>
<proteinExistence type="predicted"/>
<keyword evidence="2" id="KW-1185">Reference proteome</keyword>